<proteinExistence type="predicted"/>
<dbReference type="PANTHER" id="PTHR35525">
    <property type="entry name" value="BLL6575 PROTEIN"/>
    <property type="match status" value="1"/>
</dbReference>
<organism evidence="2 3">
    <name type="scientific">Kribbella voronezhensis</name>
    <dbReference type="NCBI Taxonomy" id="2512212"/>
    <lineage>
        <taxon>Bacteria</taxon>
        <taxon>Bacillati</taxon>
        <taxon>Actinomycetota</taxon>
        <taxon>Actinomycetes</taxon>
        <taxon>Propionibacteriales</taxon>
        <taxon>Kribbellaceae</taxon>
        <taxon>Kribbella</taxon>
    </lineage>
</organism>
<dbReference type="AlphaFoldDB" id="A0A4R7TFU1"/>
<dbReference type="InterPro" id="IPR021005">
    <property type="entry name" value="Znf_CGNR"/>
</dbReference>
<evidence type="ECO:0000259" key="1">
    <source>
        <dbReference type="Pfam" id="PF11706"/>
    </source>
</evidence>
<accession>A0A4R7TFU1</accession>
<dbReference type="EMBL" id="SOCE01000001">
    <property type="protein sequence ID" value="TDU91132.1"/>
    <property type="molecule type" value="Genomic_DNA"/>
</dbReference>
<dbReference type="SUPFAM" id="SSF160904">
    <property type="entry name" value="Jann2411-like"/>
    <property type="match status" value="1"/>
</dbReference>
<name>A0A4R7TFU1_9ACTN</name>
<evidence type="ECO:0000313" key="2">
    <source>
        <dbReference type="EMBL" id="TDU91132.1"/>
    </source>
</evidence>
<dbReference type="Pfam" id="PF11706">
    <property type="entry name" value="zf-CGNR"/>
    <property type="match status" value="1"/>
</dbReference>
<dbReference type="InterPro" id="IPR010852">
    <property type="entry name" value="ABATE"/>
</dbReference>
<gene>
    <name evidence="2" type="ORF">EV138_4733</name>
</gene>
<evidence type="ECO:0000313" key="3">
    <source>
        <dbReference type="Proteomes" id="UP000295151"/>
    </source>
</evidence>
<dbReference type="Gene3D" id="1.10.3300.10">
    <property type="entry name" value="Jann2411-like domain"/>
    <property type="match status" value="1"/>
</dbReference>
<dbReference type="Pfam" id="PF07336">
    <property type="entry name" value="ABATE"/>
    <property type="match status" value="1"/>
</dbReference>
<sequence length="208" mass="22546">MSALPSHLELVQGVVLPRPVGADPVLDFLNTRSEWAGRGPARSEWLTSYEALVIWSGYVGLLSDASVFRLIEQAAVKPTDAARRLAAAREFRADLYDVLTDSAAAGSFDAVARVIDKAGARRRLLAVPADGDGFRAAWELPEDLGLPLDQLALLAADLLTGPSRDHVRACPGDACGWLFLDPRGRRRWCSMSTCGNRAKVRAHAARTR</sequence>
<dbReference type="RefSeq" id="WP_133980922.1">
    <property type="nucleotide sequence ID" value="NZ_SOCE01000001.1"/>
</dbReference>
<protein>
    <submittedName>
        <fullName evidence="2">Putative RNA-binding Zn ribbon-like protein</fullName>
    </submittedName>
</protein>
<dbReference type="InterPro" id="IPR023286">
    <property type="entry name" value="ABATE_dom_sf"/>
</dbReference>
<comment type="caution">
    <text evidence="2">The sequence shown here is derived from an EMBL/GenBank/DDBJ whole genome shotgun (WGS) entry which is preliminary data.</text>
</comment>
<dbReference type="PANTHER" id="PTHR35525:SF3">
    <property type="entry name" value="BLL6575 PROTEIN"/>
    <property type="match status" value="1"/>
</dbReference>
<dbReference type="Proteomes" id="UP000295151">
    <property type="component" value="Unassembled WGS sequence"/>
</dbReference>
<keyword evidence="3" id="KW-1185">Reference proteome</keyword>
<feature type="domain" description="Zinc finger CGNR" evidence="1">
    <location>
        <begin position="167"/>
        <end position="206"/>
    </location>
</feature>
<reference evidence="2 3" key="1">
    <citation type="submission" date="2019-03" db="EMBL/GenBank/DDBJ databases">
        <title>Genomic Encyclopedia of Type Strains, Phase III (KMG-III): the genomes of soil and plant-associated and newly described type strains.</title>
        <authorList>
            <person name="Whitman W."/>
        </authorList>
    </citation>
    <scope>NUCLEOTIDE SEQUENCE [LARGE SCALE GENOMIC DNA]</scope>
    <source>
        <strain evidence="2 3">VKM Ac-2575</strain>
    </source>
</reference>
<dbReference type="OrthoDB" id="3208838at2"/>